<sequence length="1058" mass="108911">MSTQAAVAAVRRVASDVEIDAGYLHLKLSDTGQVTALTDRRTGKDHIVAGHGTVPLVSLMVDGRQVQPTKLTLGANNTLVFTGADGFEIDVAVQDKTTYSTFTVTKAVAPGAGDLQTLLWGPLPTDITKTLGEAAGIVRDGGFAVGMKPLTDRTEGGWPREQVDTSVGWQDEVTTNPSHLQVAPNLEEWSVGARTPWGTLLRAFTFDYTKKRNRPTTVDGGPAYPIPAGPLSGRQGSVVGSSIALFGTTPDMAPTVLSAIATGQALPYPTINGQWQKTAQATSQSFLVLSDLNTGNVEKAAAYAKTAGIKVVYSLPGGNGPWQSAGHNQFNSAFGGSDSAAADLVSKANAKGVQVGTHTLSDFIDSNDSYVRPNPSPDLALGQSAELARDLAAGDTTAYLTSCAPLADGVGGKRLLIGDEFVTYDSSSTVGGQCRITGLSRGRWGSTATAHAGGATASRLPENQYGGALGNLNIIDAIATRFSNIWNTTGVRAMSFDGLESASQSGWGAYGMASLVNGTFRRQNAKDGFISETSRMGSNIWDGLSRASWGEVGSTSMKQVFINNAYYRDNYLPGMLGWMSLRNSLRTVEDDLARGAGLNAGVGFQISVSALNAGSNTSALLDAVKQWETARNLGAFTAEQRAQLRDQSTHWHLSVVTPGRSWSLQELDGSGNPVGSAQTVTAPTPAFTTTGLPALAAGKLYEARVATNSPGTVRYSVTSGSLPAGLTLNPDTGGITGIPKTSQNVTFTITGKGGPGVADAHGTFTTGTVGAAPAVDLKAGSGFVTPGGSVKLTATVTNPGTRPMSGITATLGLPSGWTTSAAKATVATIAPRATATVSWTVNIAADAAPGTQTSEVSVSYPKGPGSTDVPLELPVAFTSLAATFNNVAVTDDSAPSPGNFDGYSNSYSAQALSAAGVKAGATLTYNNTDFTWPDAASGAKDNTTADGQIIPVSGTGKSVAFLGSGVGAPSGTVTVHYTDGTTSTGTLGFPNWITDNPTEFGAQPVITTTYRNTPSGPANHGNDYRVYYNSVPLTPGKTVAAVQLPQNSSLHVFALGAG</sequence>
<accession>A0ABV5RLZ1</accession>
<dbReference type="SUPFAM" id="SSF49313">
    <property type="entry name" value="Cadherin-like"/>
    <property type="match status" value="1"/>
</dbReference>
<dbReference type="Pfam" id="PF05345">
    <property type="entry name" value="He_PIG"/>
    <property type="match status" value="1"/>
</dbReference>
<dbReference type="InterPro" id="IPR013783">
    <property type="entry name" value="Ig-like_fold"/>
</dbReference>
<reference evidence="2 3" key="1">
    <citation type="submission" date="2024-09" db="EMBL/GenBank/DDBJ databases">
        <authorList>
            <person name="Sun Q."/>
            <person name="Mori K."/>
        </authorList>
    </citation>
    <scope>NUCLEOTIDE SEQUENCE [LARGE SCALE GENOMIC DNA]</scope>
    <source>
        <strain evidence="2 3">JCM 3331</strain>
    </source>
</reference>
<gene>
    <name evidence="2" type="ORF">ACFFTL_43195</name>
</gene>
<dbReference type="Gene3D" id="2.60.40.10">
    <property type="entry name" value="Immunoglobulins"/>
    <property type="match status" value="2"/>
</dbReference>
<evidence type="ECO:0000313" key="2">
    <source>
        <dbReference type="EMBL" id="MFB9578879.1"/>
    </source>
</evidence>
<dbReference type="InterPro" id="IPR018905">
    <property type="entry name" value="A-galactase_NEW3"/>
</dbReference>
<protein>
    <submittedName>
        <fullName evidence="2">NEW3 domain-containing protein</fullName>
    </submittedName>
</protein>
<dbReference type="PROSITE" id="PS50206">
    <property type="entry name" value="RHODANESE_3"/>
    <property type="match status" value="1"/>
</dbReference>
<comment type="caution">
    <text evidence="2">The sequence shown here is derived from an EMBL/GenBank/DDBJ whole genome shotgun (WGS) entry which is preliminary data.</text>
</comment>
<dbReference type="InterPro" id="IPR001763">
    <property type="entry name" value="Rhodanese-like_dom"/>
</dbReference>
<keyword evidence="3" id="KW-1185">Reference proteome</keyword>
<organism evidence="2 3">
    <name type="scientific">Streptomyces yanii</name>
    <dbReference type="NCBI Taxonomy" id="78510"/>
    <lineage>
        <taxon>Bacteria</taxon>
        <taxon>Bacillati</taxon>
        <taxon>Actinomycetota</taxon>
        <taxon>Actinomycetes</taxon>
        <taxon>Kitasatosporales</taxon>
        <taxon>Streptomycetaceae</taxon>
        <taxon>Streptomyces</taxon>
    </lineage>
</organism>
<proteinExistence type="predicted"/>
<dbReference type="InterPro" id="IPR015919">
    <property type="entry name" value="Cadherin-like_sf"/>
</dbReference>
<evidence type="ECO:0000259" key="1">
    <source>
        <dbReference type="PROSITE" id="PS50206"/>
    </source>
</evidence>
<name>A0ABV5RLZ1_9ACTN</name>
<dbReference type="EMBL" id="JBHMCG010000201">
    <property type="protein sequence ID" value="MFB9578879.1"/>
    <property type="molecule type" value="Genomic_DNA"/>
</dbReference>
<evidence type="ECO:0000313" key="3">
    <source>
        <dbReference type="Proteomes" id="UP001589710"/>
    </source>
</evidence>
<dbReference type="RefSeq" id="WP_345516639.1">
    <property type="nucleotide sequence ID" value="NZ_BAAAXD010000038.1"/>
</dbReference>
<dbReference type="Pfam" id="PF10633">
    <property type="entry name" value="NPCBM_assoc"/>
    <property type="match status" value="1"/>
</dbReference>
<feature type="domain" description="Rhodanese" evidence="1">
    <location>
        <begin position="298"/>
        <end position="331"/>
    </location>
</feature>
<dbReference type="Proteomes" id="UP001589710">
    <property type="component" value="Unassembled WGS sequence"/>
</dbReference>